<dbReference type="Gene3D" id="3.50.4.10">
    <property type="entry name" value="Hepatocyte Growth Factor"/>
    <property type="match status" value="1"/>
</dbReference>
<reference evidence="5" key="1">
    <citation type="submission" date="2021-02" db="EMBL/GenBank/DDBJ databases">
        <authorList>
            <person name="Dougan E. K."/>
            <person name="Rhodes N."/>
            <person name="Thang M."/>
            <person name="Chan C."/>
        </authorList>
    </citation>
    <scope>NUCLEOTIDE SEQUENCE</scope>
</reference>
<dbReference type="SMART" id="SM00223">
    <property type="entry name" value="APPLE"/>
    <property type="match status" value="1"/>
</dbReference>
<dbReference type="InterPro" id="IPR003609">
    <property type="entry name" value="Pan_app"/>
</dbReference>
<dbReference type="GO" id="GO:0005576">
    <property type="term" value="C:extracellular region"/>
    <property type="evidence" value="ECO:0007669"/>
    <property type="project" value="InterPro"/>
</dbReference>
<feature type="signal peptide" evidence="3">
    <location>
        <begin position="1"/>
        <end position="28"/>
    </location>
</feature>
<keyword evidence="3" id="KW-0732">Signal</keyword>
<keyword evidence="1" id="KW-0677">Repeat</keyword>
<evidence type="ECO:0000313" key="6">
    <source>
        <dbReference type="Proteomes" id="UP000604046"/>
    </source>
</evidence>
<dbReference type="SUPFAM" id="SSF57414">
    <property type="entry name" value="Hairpin loop containing domain-like"/>
    <property type="match status" value="1"/>
</dbReference>
<name>A0A812KFD9_9DINO</name>
<dbReference type="InterPro" id="IPR000177">
    <property type="entry name" value="Apple"/>
</dbReference>
<feature type="chain" id="PRO_5032701479" description="Apple domain-containing protein" evidence="3">
    <location>
        <begin position="29"/>
        <end position="212"/>
    </location>
</feature>
<dbReference type="PROSITE" id="PS50948">
    <property type="entry name" value="PAN"/>
    <property type="match status" value="1"/>
</dbReference>
<protein>
    <recommendedName>
        <fullName evidence="4">Apple domain-containing protein</fullName>
    </recommendedName>
</protein>
<dbReference type="Pfam" id="PF00024">
    <property type="entry name" value="PAN_1"/>
    <property type="match status" value="1"/>
</dbReference>
<comment type="caution">
    <text evidence="5">The sequence shown here is derived from an EMBL/GenBank/DDBJ whole genome shotgun (WGS) entry which is preliminary data.</text>
</comment>
<keyword evidence="2" id="KW-1015">Disulfide bond</keyword>
<dbReference type="EMBL" id="CAJNDS010000693">
    <property type="protein sequence ID" value="CAE7228445.1"/>
    <property type="molecule type" value="Genomic_DNA"/>
</dbReference>
<keyword evidence="6" id="KW-1185">Reference proteome</keyword>
<evidence type="ECO:0000259" key="4">
    <source>
        <dbReference type="PROSITE" id="PS50948"/>
    </source>
</evidence>
<dbReference type="GO" id="GO:0006508">
    <property type="term" value="P:proteolysis"/>
    <property type="evidence" value="ECO:0007669"/>
    <property type="project" value="InterPro"/>
</dbReference>
<accession>A0A812KFD9</accession>
<evidence type="ECO:0000256" key="1">
    <source>
        <dbReference type="ARBA" id="ARBA00022737"/>
    </source>
</evidence>
<dbReference type="OrthoDB" id="442067at2759"/>
<dbReference type="AlphaFoldDB" id="A0A812KFD9"/>
<sequence length="212" mass="22340">MGGADRACVVRLLGLLGLLGLLPRCALALGAAEQVPLGCFLYGWKISDAITSIPNPVNASDAQECQKKCAMTSECKSFGFQPAFHDCWLGSDMQTPVRTLVGSFVAGPAECVAERSFLSGLQASPGCTASPSIHFPGRTARESASTFTSGMVPVPLQCWPHYASTGKPALCKGSIMQVLEDTATGWPGTCLGLHLMPDETSETCETPRRQTA</sequence>
<dbReference type="Proteomes" id="UP000604046">
    <property type="component" value="Unassembled WGS sequence"/>
</dbReference>
<evidence type="ECO:0000256" key="2">
    <source>
        <dbReference type="ARBA" id="ARBA00023157"/>
    </source>
</evidence>
<evidence type="ECO:0000313" key="5">
    <source>
        <dbReference type="EMBL" id="CAE7228445.1"/>
    </source>
</evidence>
<organism evidence="5 6">
    <name type="scientific">Symbiodinium natans</name>
    <dbReference type="NCBI Taxonomy" id="878477"/>
    <lineage>
        <taxon>Eukaryota</taxon>
        <taxon>Sar</taxon>
        <taxon>Alveolata</taxon>
        <taxon>Dinophyceae</taxon>
        <taxon>Suessiales</taxon>
        <taxon>Symbiodiniaceae</taxon>
        <taxon>Symbiodinium</taxon>
    </lineage>
</organism>
<gene>
    <name evidence="5" type="ORF">SNAT2548_LOCUS9099</name>
</gene>
<proteinExistence type="predicted"/>
<feature type="domain" description="Apple" evidence="4">
    <location>
        <begin position="39"/>
        <end position="117"/>
    </location>
</feature>
<evidence type="ECO:0000256" key="3">
    <source>
        <dbReference type="SAM" id="SignalP"/>
    </source>
</evidence>